<dbReference type="InterPro" id="IPR035426">
    <property type="entry name" value="Gemin2/Brr1"/>
</dbReference>
<dbReference type="GO" id="GO:0000387">
    <property type="term" value="P:spliceosomal snRNP assembly"/>
    <property type="evidence" value="ECO:0007669"/>
    <property type="project" value="InterPro"/>
</dbReference>
<comment type="similarity">
    <text evidence="1">Belongs to the gemin-2 family.</text>
</comment>
<dbReference type="GO" id="GO:0032797">
    <property type="term" value="C:SMN complex"/>
    <property type="evidence" value="ECO:0007669"/>
    <property type="project" value="TreeGrafter"/>
</dbReference>
<dbReference type="OrthoDB" id="10442621at2759"/>
<evidence type="ECO:0000256" key="1">
    <source>
        <dbReference type="ARBA" id="ARBA00025758"/>
    </source>
</evidence>
<dbReference type="Proteomes" id="UP000007800">
    <property type="component" value="Unassembled WGS sequence"/>
</dbReference>
<dbReference type="InParanoid" id="C5LBV4"/>
<evidence type="ECO:0000313" key="4">
    <source>
        <dbReference type="Proteomes" id="UP000007800"/>
    </source>
</evidence>
<keyword evidence="4" id="KW-1185">Reference proteome</keyword>
<dbReference type="GO" id="GO:0005634">
    <property type="term" value="C:nucleus"/>
    <property type="evidence" value="ECO:0007669"/>
    <property type="project" value="TreeGrafter"/>
</dbReference>
<feature type="region of interest" description="Disordered" evidence="2">
    <location>
        <begin position="1"/>
        <end position="26"/>
    </location>
</feature>
<dbReference type="EMBL" id="GG680918">
    <property type="protein sequence ID" value="EER05925.1"/>
    <property type="molecule type" value="Genomic_DNA"/>
</dbReference>
<evidence type="ECO:0000313" key="3">
    <source>
        <dbReference type="EMBL" id="EER05925.1"/>
    </source>
</evidence>
<sequence>MPIQSSPRIERYYTGYGSDSDTTSEGKCLEATEGSAVQGEGSALDSRTNEFTAIPTTPEEYLTLVRQQVKTGPKVVAIAKEGREDLAAPEVAVENLPTDTSLEVLGDRLKSSEIVQGVLDCFEALRARLATLRGDENGDLMKIMKTVQFDDTLLDSAPSTGVITSMAPSSVVEAIESLVQRKVPEEKADAWLDWGFCLLAALDTPLLDCTMSSLQVLKRRCVNLATSAKSGEEVQCKSLILIVIIRGFFGQC</sequence>
<protein>
    <submittedName>
        <fullName evidence="3">Uncharacterized protein</fullName>
    </submittedName>
</protein>
<evidence type="ECO:0000256" key="2">
    <source>
        <dbReference type="SAM" id="MobiDB-lite"/>
    </source>
</evidence>
<proteinExistence type="inferred from homology"/>
<dbReference type="AlphaFoldDB" id="C5LBV4"/>
<dbReference type="GeneID" id="9064654"/>
<name>C5LBV4_PERM5</name>
<dbReference type="PANTHER" id="PTHR12794:SF0">
    <property type="entry name" value="GEM-ASSOCIATED PROTEIN 2"/>
    <property type="match status" value="1"/>
</dbReference>
<dbReference type="PANTHER" id="PTHR12794">
    <property type="entry name" value="GEMIN2"/>
    <property type="match status" value="1"/>
</dbReference>
<dbReference type="RefSeq" id="XP_002774109.1">
    <property type="nucleotide sequence ID" value="XM_002774063.1"/>
</dbReference>
<dbReference type="Pfam" id="PF04938">
    <property type="entry name" value="SIP1"/>
    <property type="match status" value="1"/>
</dbReference>
<reference evidence="3 4" key="1">
    <citation type="submission" date="2008-07" db="EMBL/GenBank/DDBJ databases">
        <authorList>
            <person name="El-Sayed N."/>
            <person name="Caler E."/>
            <person name="Inman J."/>
            <person name="Amedeo P."/>
            <person name="Hass B."/>
            <person name="Wortman J."/>
        </authorList>
    </citation>
    <scope>NUCLEOTIDE SEQUENCE [LARGE SCALE GENOMIC DNA]</scope>
    <source>
        <strain evidence="4">ATCC 50983 / TXsc</strain>
    </source>
</reference>
<organism evidence="4">
    <name type="scientific">Perkinsus marinus (strain ATCC 50983 / TXsc)</name>
    <dbReference type="NCBI Taxonomy" id="423536"/>
    <lineage>
        <taxon>Eukaryota</taxon>
        <taxon>Sar</taxon>
        <taxon>Alveolata</taxon>
        <taxon>Perkinsozoa</taxon>
        <taxon>Perkinsea</taxon>
        <taxon>Perkinsida</taxon>
        <taxon>Perkinsidae</taxon>
        <taxon>Perkinsus</taxon>
    </lineage>
</organism>
<gene>
    <name evidence="3" type="ORF">Pmar_PMAR011983</name>
</gene>
<accession>C5LBV4</accession>
<dbReference type="Gene3D" id="1.20.58.1070">
    <property type="match status" value="1"/>
</dbReference>